<dbReference type="Gene3D" id="3.40.50.10300">
    <property type="entry name" value="CoaB-like"/>
    <property type="match status" value="1"/>
</dbReference>
<comment type="cofactor">
    <cofactor evidence="3">
        <name>Mg(2+)</name>
        <dbReference type="ChEBI" id="CHEBI:18420"/>
    </cofactor>
</comment>
<evidence type="ECO:0000313" key="8">
    <source>
        <dbReference type="Proteomes" id="UP000236604"/>
    </source>
</evidence>
<accession>A0A2K1P6J3</accession>
<dbReference type="GO" id="GO:0004633">
    <property type="term" value="F:phosphopantothenoylcysteine decarboxylase activity"/>
    <property type="evidence" value="ECO:0007669"/>
    <property type="project" value="UniProtKB-UniRule"/>
</dbReference>
<dbReference type="GO" id="GO:0004632">
    <property type="term" value="F:phosphopantothenate--cysteine ligase activity"/>
    <property type="evidence" value="ECO:0007669"/>
    <property type="project" value="UniProtKB-UniRule"/>
</dbReference>
<dbReference type="AlphaFoldDB" id="A0A2K1P6J3"/>
<comment type="caution">
    <text evidence="7">The sequence shown here is derived from an EMBL/GenBank/DDBJ whole genome shotgun (WGS) entry which is preliminary data.</text>
</comment>
<comment type="catalytic activity">
    <reaction evidence="3 4">
        <text>N-[(R)-4-phosphopantothenoyl]-L-cysteine + H(+) = (R)-4'-phosphopantetheine + CO2</text>
        <dbReference type="Rhea" id="RHEA:16793"/>
        <dbReference type="ChEBI" id="CHEBI:15378"/>
        <dbReference type="ChEBI" id="CHEBI:16526"/>
        <dbReference type="ChEBI" id="CHEBI:59458"/>
        <dbReference type="ChEBI" id="CHEBI:61723"/>
        <dbReference type="EC" id="4.1.1.36"/>
    </reaction>
</comment>
<feature type="binding site" evidence="3">
    <location>
        <position position="339"/>
    </location>
    <ligand>
        <name>CTP</name>
        <dbReference type="ChEBI" id="CHEBI:37563"/>
    </ligand>
</feature>
<comment type="pathway">
    <text evidence="3 4">Cofactor biosynthesis; coenzyme A biosynthesis; CoA from (R)-pantothenate: step 3/5.</text>
</comment>
<gene>
    <name evidence="3" type="primary">coaBC</name>
    <name evidence="7" type="ORF">X927_09420</name>
</gene>
<dbReference type="InterPro" id="IPR036551">
    <property type="entry name" value="Flavin_trans-like"/>
</dbReference>
<keyword evidence="3 4" id="KW-0288">FMN</keyword>
<comment type="similarity">
    <text evidence="3 4">In the C-terminal section; belongs to the PPC synthetase family.</text>
</comment>
<comment type="pathway">
    <text evidence="3 4">Cofactor biosynthesis; coenzyme A biosynthesis; CoA from (R)-pantothenate: step 2/5.</text>
</comment>
<feature type="binding site" evidence="3">
    <location>
        <begin position="306"/>
        <end position="309"/>
    </location>
    <ligand>
        <name>CTP</name>
        <dbReference type="ChEBI" id="CHEBI:37563"/>
    </ligand>
</feature>
<organism evidence="7 8">
    <name type="scientific">Petrotoga mexicana DSM 14811</name>
    <dbReference type="NCBI Taxonomy" id="1122954"/>
    <lineage>
        <taxon>Bacteria</taxon>
        <taxon>Thermotogati</taxon>
        <taxon>Thermotogota</taxon>
        <taxon>Thermotogae</taxon>
        <taxon>Petrotogales</taxon>
        <taxon>Petrotogaceae</taxon>
        <taxon>Petrotoga</taxon>
    </lineage>
</organism>
<dbReference type="PANTHER" id="PTHR14359">
    <property type="entry name" value="HOMO-OLIGOMERIC FLAVIN CONTAINING CYS DECARBOXYLASE FAMILY"/>
    <property type="match status" value="1"/>
</dbReference>
<feature type="binding site" evidence="3">
    <location>
        <position position="325"/>
    </location>
    <ligand>
        <name>CTP</name>
        <dbReference type="ChEBI" id="CHEBI:37563"/>
    </ligand>
</feature>
<keyword evidence="1 3" id="KW-0210">Decarboxylase</keyword>
<proteinExistence type="inferred from homology"/>
<feature type="region of interest" description="Phosphopantothenoylcysteine decarboxylase" evidence="3">
    <location>
        <begin position="1"/>
        <end position="191"/>
    </location>
</feature>
<name>A0A2K1P6J3_9BACT</name>
<dbReference type="InterPro" id="IPR005252">
    <property type="entry name" value="CoaBC"/>
</dbReference>
<evidence type="ECO:0000256" key="2">
    <source>
        <dbReference type="ARBA" id="ARBA00023239"/>
    </source>
</evidence>
<feature type="domain" description="Flavoprotein" evidence="5">
    <location>
        <begin position="8"/>
        <end position="174"/>
    </location>
</feature>
<dbReference type="PANTHER" id="PTHR14359:SF6">
    <property type="entry name" value="PHOSPHOPANTOTHENOYLCYSTEINE DECARBOXYLASE"/>
    <property type="match status" value="1"/>
</dbReference>
<feature type="domain" description="DNA/pantothenate metabolism flavoprotein C-terminal" evidence="6">
    <location>
        <begin position="189"/>
        <end position="395"/>
    </location>
</feature>
<reference evidence="7 8" key="1">
    <citation type="submission" date="2013-12" db="EMBL/GenBank/DDBJ databases">
        <title>Comparative genomics of Petrotoga isolates.</title>
        <authorList>
            <person name="Nesbo C.L."/>
            <person name="Charchuk R."/>
            <person name="Chow K."/>
        </authorList>
    </citation>
    <scope>NUCLEOTIDE SEQUENCE [LARGE SCALE GENOMIC DNA]</scope>
    <source>
        <strain evidence="7 8">DSM 14811</strain>
    </source>
</reference>
<dbReference type="RefSeq" id="WP_103077752.1">
    <property type="nucleotide sequence ID" value="NZ_AZRN01000034.1"/>
</dbReference>
<evidence type="ECO:0000256" key="4">
    <source>
        <dbReference type="RuleBase" id="RU364078"/>
    </source>
</evidence>
<dbReference type="InterPro" id="IPR035929">
    <property type="entry name" value="CoaB-like_sf"/>
</dbReference>
<dbReference type="EC" id="4.1.1.36" evidence="3"/>
<dbReference type="GO" id="GO:0015941">
    <property type="term" value="P:pantothenate catabolic process"/>
    <property type="evidence" value="ECO:0007669"/>
    <property type="project" value="InterPro"/>
</dbReference>
<feature type="binding site" evidence="3">
    <location>
        <position position="291"/>
    </location>
    <ligand>
        <name>CTP</name>
        <dbReference type="ChEBI" id="CHEBI:37563"/>
    </ligand>
</feature>
<dbReference type="GO" id="GO:0046872">
    <property type="term" value="F:metal ion binding"/>
    <property type="evidence" value="ECO:0007669"/>
    <property type="project" value="UniProtKB-KW"/>
</dbReference>
<dbReference type="SUPFAM" id="SSF52507">
    <property type="entry name" value="Homo-oligomeric flavin-containing Cys decarboxylases, HFCD"/>
    <property type="match status" value="1"/>
</dbReference>
<evidence type="ECO:0000256" key="3">
    <source>
        <dbReference type="HAMAP-Rule" id="MF_02225"/>
    </source>
</evidence>
<comment type="caution">
    <text evidence="3">Lacks conserved residue(s) required for the propagation of feature annotation.</text>
</comment>
<keyword evidence="8" id="KW-1185">Reference proteome</keyword>
<comment type="function">
    <text evidence="3">Catalyzes two sequential steps in the biosynthesis of coenzyme A. In the first step cysteine is conjugated to 4'-phosphopantothenate to form 4-phosphopantothenoylcysteine. In the second step the latter compound is decarboxylated to form 4'-phosphopantotheine.</text>
</comment>
<comment type="similarity">
    <text evidence="3 4">In the N-terminal section; belongs to the HFCD (homo-oligomeric flavin containing Cys decarboxylase) superfamily.</text>
</comment>
<dbReference type="InterPro" id="IPR007085">
    <property type="entry name" value="DNA/pantothenate-metab_flavo_C"/>
</dbReference>
<dbReference type="Proteomes" id="UP000236604">
    <property type="component" value="Unassembled WGS sequence"/>
</dbReference>
<feature type="region of interest" description="Phosphopantothenate--cysteine ligase" evidence="3">
    <location>
        <begin position="192"/>
        <end position="399"/>
    </location>
</feature>
<dbReference type="GO" id="GO:0015937">
    <property type="term" value="P:coenzyme A biosynthetic process"/>
    <property type="evidence" value="ECO:0007669"/>
    <property type="project" value="UniProtKB-UniRule"/>
</dbReference>
<dbReference type="EC" id="6.3.2.5" evidence="3"/>
<dbReference type="InterPro" id="IPR003382">
    <property type="entry name" value="Flavoprotein"/>
</dbReference>
<keyword evidence="2 3" id="KW-0456">Lyase</keyword>
<keyword evidence="3" id="KW-0479">Metal-binding</keyword>
<dbReference type="SUPFAM" id="SSF102645">
    <property type="entry name" value="CoaB-like"/>
    <property type="match status" value="1"/>
</dbReference>
<comment type="function">
    <text evidence="4">Catalyzes two steps in the biosynthesis of coenzyme A. In the first step cysteine is conjugated to 4'-phosphopantothenate to form 4-phosphopantothenoylcysteine, in the latter compound is decarboxylated to form 4'-phosphopantotheine.</text>
</comment>
<dbReference type="Pfam" id="PF02441">
    <property type="entry name" value="Flavoprotein"/>
    <property type="match status" value="1"/>
</dbReference>
<feature type="binding site" evidence="3">
    <location>
        <position position="281"/>
    </location>
    <ligand>
        <name>CTP</name>
        <dbReference type="ChEBI" id="CHEBI:37563"/>
    </ligand>
</feature>
<dbReference type="GO" id="GO:0010181">
    <property type="term" value="F:FMN binding"/>
    <property type="evidence" value="ECO:0007669"/>
    <property type="project" value="UniProtKB-UniRule"/>
</dbReference>
<comment type="cofactor">
    <cofactor evidence="3">
        <name>FMN</name>
        <dbReference type="ChEBI" id="CHEBI:58210"/>
    </cofactor>
    <text evidence="3">Binds 1 FMN per subunit.</text>
</comment>
<dbReference type="Gene3D" id="3.40.50.1950">
    <property type="entry name" value="Flavin prenyltransferase-like"/>
    <property type="match status" value="1"/>
</dbReference>
<comment type="catalytic activity">
    <reaction evidence="3 4">
        <text>(R)-4'-phosphopantothenate + L-cysteine + CTP = N-[(R)-4-phosphopantothenoyl]-L-cysteine + CMP + diphosphate + H(+)</text>
        <dbReference type="Rhea" id="RHEA:19397"/>
        <dbReference type="ChEBI" id="CHEBI:10986"/>
        <dbReference type="ChEBI" id="CHEBI:15378"/>
        <dbReference type="ChEBI" id="CHEBI:33019"/>
        <dbReference type="ChEBI" id="CHEBI:35235"/>
        <dbReference type="ChEBI" id="CHEBI:37563"/>
        <dbReference type="ChEBI" id="CHEBI:59458"/>
        <dbReference type="ChEBI" id="CHEBI:60377"/>
        <dbReference type="EC" id="6.3.2.5"/>
    </reaction>
</comment>
<sequence>MYPYLKGKNILLGVTSGIAIYKAVDLISKMRQIECNPKVIMTKNAQRWISDQIFSAVGNCEVYYETFDVKSGWIPHTELSRWAELFIVAPATANIIAKISHGIADDLLSCTALAYSKNPKLIVPAMNVRMYENPVNKRNLEILKQNGWYIIDPGEGHLADGEFGKGRYPDNSEILEYSEYLLSKKDFMNKKVLVTAGPTVENIDPVRFLSNRSSGRMGYELAREFANRGAEVTLISGPTNLKPPSIIKKIIRIESAKELRERVLEHFEDNDIIVMTAAVSDVRIKNYSEQKLKKDTIVNLEIEKNPDIIKELGRKKRVGQILVGFAAETENLKENAIKKLKEKKIDMIVLNDVSREDIGFEKEENEVTIFTSKEELRLEKNHKRIIANNICDFIFSTFF</sequence>
<keyword evidence="3" id="KW-0511">Multifunctional enzyme</keyword>
<dbReference type="GO" id="GO:0071513">
    <property type="term" value="C:phosphopantothenoylcysteine decarboxylase complex"/>
    <property type="evidence" value="ECO:0007669"/>
    <property type="project" value="TreeGrafter"/>
</dbReference>
<keyword evidence="3 4" id="KW-0436">Ligase</keyword>
<dbReference type="NCBIfam" id="TIGR00521">
    <property type="entry name" value="coaBC_dfp"/>
    <property type="match status" value="1"/>
</dbReference>
<evidence type="ECO:0000259" key="6">
    <source>
        <dbReference type="Pfam" id="PF04127"/>
    </source>
</evidence>
<dbReference type="Pfam" id="PF04127">
    <property type="entry name" value="DFP"/>
    <property type="match status" value="1"/>
</dbReference>
<dbReference type="UniPathway" id="UPA00241">
    <property type="reaction ID" value="UER00353"/>
</dbReference>
<dbReference type="EMBL" id="AZRN01000034">
    <property type="protein sequence ID" value="PNR98336.1"/>
    <property type="molecule type" value="Genomic_DNA"/>
</dbReference>
<evidence type="ECO:0000313" key="7">
    <source>
        <dbReference type="EMBL" id="PNR98336.1"/>
    </source>
</evidence>
<feature type="binding site" evidence="3">
    <location>
        <position position="343"/>
    </location>
    <ligand>
        <name>CTP</name>
        <dbReference type="ChEBI" id="CHEBI:37563"/>
    </ligand>
</feature>
<keyword evidence="3 4" id="KW-0285">Flavoprotein</keyword>
<protein>
    <recommendedName>
        <fullName evidence="3">Coenzyme A biosynthesis bifunctional protein CoaBC</fullName>
    </recommendedName>
    <alternativeName>
        <fullName evidence="3">DNA/pantothenate metabolism flavoprotein</fullName>
    </alternativeName>
    <alternativeName>
        <fullName evidence="3">Phosphopantothenoylcysteine synthetase/decarboxylase</fullName>
        <shortName evidence="3">PPCS-PPCDC</shortName>
    </alternativeName>
    <domain>
        <recommendedName>
            <fullName evidence="3">Phosphopantothenoylcysteine decarboxylase</fullName>
            <shortName evidence="3">PPC decarboxylase</shortName>
            <shortName evidence="3">PPC-DC</shortName>
            <ecNumber evidence="3">4.1.1.36</ecNumber>
        </recommendedName>
        <alternativeName>
            <fullName evidence="3">CoaC</fullName>
        </alternativeName>
    </domain>
    <domain>
        <recommendedName>
            <fullName evidence="3">Phosphopantothenate--cysteine ligase</fullName>
            <ecNumber evidence="3">6.3.2.5</ecNumber>
        </recommendedName>
        <alternativeName>
            <fullName evidence="3">CoaB</fullName>
        </alternativeName>
        <alternativeName>
            <fullName evidence="3">Phosphopantothenoylcysteine synthetase</fullName>
            <shortName evidence="3">PPC synthetase</shortName>
            <shortName evidence="3">PPC-S</shortName>
        </alternativeName>
    </domain>
</protein>
<evidence type="ECO:0000256" key="1">
    <source>
        <dbReference type="ARBA" id="ARBA00022793"/>
    </source>
</evidence>
<keyword evidence="3" id="KW-0460">Magnesium</keyword>
<evidence type="ECO:0000259" key="5">
    <source>
        <dbReference type="Pfam" id="PF02441"/>
    </source>
</evidence>
<dbReference type="HAMAP" id="MF_02225">
    <property type="entry name" value="CoaBC"/>
    <property type="match status" value="1"/>
</dbReference>